<evidence type="ECO:0000313" key="5">
    <source>
        <dbReference type="EMBL" id="PAV61773.1"/>
    </source>
</evidence>
<name>A0A2A2JJ98_9BILA</name>
<evidence type="ECO:0000256" key="1">
    <source>
        <dbReference type="ARBA" id="ARBA00022614"/>
    </source>
</evidence>
<sequence length="280" mass="31651">MEKQQQNNDAEVATSSTRFQEIALVNYRLEELPEGYLEEHGEFYSPLRVSSLNLSQNHFIRIDGIGRFANLVRLEILYLGGNRLKEVPATIGRLSSLTSLVLCDNILETIPSTLGQLTNLESLSLHNNLLRTLPTEIIKLQNLQQLSLRNNPLVQRFVHTVEIQPPTLKEMAGRIVRMKMARVDLRNKIPRELLSYLSSANQCVNPKCKGVYFEACVEHVKFVDFCGKYRVPLLQFLCSPRCSANVPESPYASSSSSESDDDLYVPAANQNDKMRKVLLG</sequence>
<dbReference type="InterPro" id="IPR001611">
    <property type="entry name" value="Leu-rich_rpt"/>
</dbReference>
<protein>
    <recommendedName>
        <fullName evidence="4">Disease resistance R13L4/SHOC-2-like LRR domain-containing protein</fullName>
    </recommendedName>
</protein>
<dbReference type="AlphaFoldDB" id="A0A2A2JJ98"/>
<dbReference type="SUPFAM" id="SSF52058">
    <property type="entry name" value="L domain-like"/>
    <property type="match status" value="1"/>
</dbReference>
<dbReference type="PROSITE" id="PS51450">
    <property type="entry name" value="LRR"/>
    <property type="match status" value="1"/>
</dbReference>
<dbReference type="SMART" id="SM00369">
    <property type="entry name" value="LRR_TYP"/>
    <property type="match status" value="2"/>
</dbReference>
<feature type="domain" description="Disease resistance R13L4/SHOC-2-like LRR" evidence="4">
    <location>
        <begin position="47"/>
        <end position="151"/>
    </location>
</feature>
<dbReference type="OrthoDB" id="5821082at2759"/>
<dbReference type="STRING" id="2018661.A0A2A2JJ98"/>
<dbReference type="Proteomes" id="UP000218231">
    <property type="component" value="Unassembled WGS sequence"/>
</dbReference>
<proteinExistence type="predicted"/>
<evidence type="ECO:0000256" key="2">
    <source>
        <dbReference type="ARBA" id="ARBA00022737"/>
    </source>
</evidence>
<dbReference type="PANTHER" id="PTHR48051">
    <property type="match status" value="1"/>
</dbReference>
<accession>A0A2A2JJ98</accession>
<dbReference type="Gene3D" id="3.80.10.10">
    <property type="entry name" value="Ribonuclease Inhibitor"/>
    <property type="match status" value="1"/>
</dbReference>
<gene>
    <name evidence="5" type="ORF">WR25_21367</name>
</gene>
<keyword evidence="6" id="KW-1185">Reference proteome</keyword>
<evidence type="ECO:0000259" key="4">
    <source>
        <dbReference type="Pfam" id="PF23598"/>
    </source>
</evidence>
<dbReference type="InterPro" id="IPR032675">
    <property type="entry name" value="LRR_dom_sf"/>
</dbReference>
<dbReference type="InterPro" id="IPR055414">
    <property type="entry name" value="LRR_R13L4/SHOC2-like"/>
</dbReference>
<comment type="caution">
    <text evidence="5">The sequence shown here is derived from an EMBL/GenBank/DDBJ whole genome shotgun (WGS) entry which is preliminary data.</text>
</comment>
<organism evidence="5 6">
    <name type="scientific">Diploscapter pachys</name>
    <dbReference type="NCBI Taxonomy" id="2018661"/>
    <lineage>
        <taxon>Eukaryota</taxon>
        <taxon>Metazoa</taxon>
        <taxon>Ecdysozoa</taxon>
        <taxon>Nematoda</taxon>
        <taxon>Chromadorea</taxon>
        <taxon>Rhabditida</taxon>
        <taxon>Rhabditina</taxon>
        <taxon>Rhabditomorpha</taxon>
        <taxon>Rhabditoidea</taxon>
        <taxon>Rhabditidae</taxon>
        <taxon>Diploscapter</taxon>
    </lineage>
</organism>
<dbReference type="Pfam" id="PF23598">
    <property type="entry name" value="LRR_14"/>
    <property type="match status" value="1"/>
</dbReference>
<keyword evidence="1" id="KW-0433">Leucine-rich repeat</keyword>
<feature type="region of interest" description="Disordered" evidence="3">
    <location>
        <begin position="249"/>
        <end position="280"/>
    </location>
</feature>
<dbReference type="InterPro" id="IPR050216">
    <property type="entry name" value="LRR_domain-containing"/>
</dbReference>
<keyword evidence="2" id="KW-0677">Repeat</keyword>
<evidence type="ECO:0000256" key="3">
    <source>
        <dbReference type="SAM" id="MobiDB-lite"/>
    </source>
</evidence>
<dbReference type="GO" id="GO:0005737">
    <property type="term" value="C:cytoplasm"/>
    <property type="evidence" value="ECO:0007669"/>
    <property type="project" value="TreeGrafter"/>
</dbReference>
<dbReference type="PANTHER" id="PTHR48051:SF1">
    <property type="entry name" value="RAS SUPPRESSOR PROTEIN 1"/>
    <property type="match status" value="1"/>
</dbReference>
<dbReference type="EMBL" id="LIAE01010399">
    <property type="protein sequence ID" value="PAV61773.1"/>
    <property type="molecule type" value="Genomic_DNA"/>
</dbReference>
<evidence type="ECO:0000313" key="6">
    <source>
        <dbReference type="Proteomes" id="UP000218231"/>
    </source>
</evidence>
<dbReference type="InterPro" id="IPR003591">
    <property type="entry name" value="Leu-rich_rpt_typical-subtyp"/>
</dbReference>
<reference evidence="5 6" key="1">
    <citation type="journal article" date="2017" name="Curr. Biol.">
        <title>Genome architecture and evolution of a unichromosomal asexual nematode.</title>
        <authorList>
            <person name="Fradin H."/>
            <person name="Zegar C."/>
            <person name="Gutwein M."/>
            <person name="Lucas J."/>
            <person name="Kovtun M."/>
            <person name="Corcoran D."/>
            <person name="Baugh L.R."/>
            <person name="Kiontke K."/>
            <person name="Gunsalus K."/>
            <person name="Fitch D.H."/>
            <person name="Piano F."/>
        </authorList>
    </citation>
    <scope>NUCLEOTIDE SEQUENCE [LARGE SCALE GENOMIC DNA]</scope>
    <source>
        <strain evidence="5">PF1309</strain>
    </source>
</reference>